<evidence type="ECO:0000259" key="1">
    <source>
        <dbReference type="Pfam" id="PF01408"/>
    </source>
</evidence>
<dbReference type="Gene3D" id="3.30.360.10">
    <property type="entry name" value="Dihydrodipicolinate Reductase, domain 2"/>
    <property type="match status" value="1"/>
</dbReference>
<dbReference type="InterPro" id="IPR000683">
    <property type="entry name" value="Gfo/Idh/MocA-like_OxRdtase_N"/>
</dbReference>
<gene>
    <name evidence="3" type="ORF">METZ01_LOCUS196906</name>
</gene>
<dbReference type="AlphaFoldDB" id="A0A382E103"/>
<dbReference type="PANTHER" id="PTHR43708">
    <property type="entry name" value="CONSERVED EXPRESSED OXIDOREDUCTASE (EUROFUNG)"/>
    <property type="match status" value="1"/>
</dbReference>
<dbReference type="InterPro" id="IPR036291">
    <property type="entry name" value="NAD(P)-bd_dom_sf"/>
</dbReference>
<reference evidence="3" key="1">
    <citation type="submission" date="2018-05" db="EMBL/GenBank/DDBJ databases">
        <authorList>
            <person name="Lanie J.A."/>
            <person name="Ng W.-L."/>
            <person name="Kazmierczak K.M."/>
            <person name="Andrzejewski T.M."/>
            <person name="Davidsen T.M."/>
            <person name="Wayne K.J."/>
            <person name="Tettelin H."/>
            <person name="Glass J.I."/>
            <person name="Rusch D."/>
            <person name="Podicherti R."/>
            <person name="Tsui H.-C.T."/>
            <person name="Winkler M.E."/>
        </authorList>
    </citation>
    <scope>NUCLEOTIDE SEQUENCE</scope>
</reference>
<evidence type="ECO:0000313" key="3">
    <source>
        <dbReference type="EMBL" id="SVB44052.1"/>
    </source>
</evidence>
<feature type="domain" description="GFO/IDH/MocA-like oxidoreductase" evidence="2">
    <location>
        <begin position="135"/>
        <end position="267"/>
    </location>
</feature>
<dbReference type="GO" id="GO:0000166">
    <property type="term" value="F:nucleotide binding"/>
    <property type="evidence" value="ECO:0007669"/>
    <property type="project" value="InterPro"/>
</dbReference>
<dbReference type="InterPro" id="IPR051317">
    <property type="entry name" value="Gfo/Idh/MocA_oxidoreduct"/>
</dbReference>
<sequence length="372" mass="40905">MIGGGQGAFIGAVHRIASRIDDRYDLLAGCLSSTADRALASAKEIGIDPSRSYPDFKTMAKEEAQREDGVEVVSIVTPNHMHAGPSIEFLKRDVNVICDKPLTATMEDAHSLYKAVKESKAHFFLSHNYTGYPVVREMRRIVQEGTLGKIRVLKGSYLQGWLGKKEEDTGENKQAEWRTDPKRSGVAGAVGDIGSHTMHLLEFVTGLKVQEVAADLTTFVEGRKLDDDASILIRLNNKAKGSLSISQVAIGEENNLKISIYGERGAIHWEQENPNFARMSIDGKLDQIITRGGPIHKESSMANIRIPPGHPEGYLEGFAQIYSDAADIIQNIGNAKELIKILPNIEEGLHIMKFINATVQSSNSNSQWISIE</sequence>
<organism evidence="3">
    <name type="scientific">marine metagenome</name>
    <dbReference type="NCBI Taxonomy" id="408172"/>
    <lineage>
        <taxon>unclassified sequences</taxon>
        <taxon>metagenomes</taxon>
        <taxon>ecological metagenomes</taxon>
    </lineage>
</organism>
<evidence type="ECO:0000259" key="2">
    <source>
        <dbReference type="Pfam" id="PF22725"/>
    </source>
</evidence>
<dbReference type="SUPFAM" id="SSF55347">
    <property type="entry name" value="Glyceraldehyde-3-phosphate dehydrogenase-like, C-terminal domain"/>
    <property type="match status" value="1"/>
</dbReference>
<dbReference type="Pfam" id="PF22725">
    <property type="entry name" value="GFO_IDH_MocA_C3"/>
    <property type="match status" value="1"/>
</dbReference>
<dbReference type="Pfam" id="PF01408">
    <property type="entry name" value="GFO_IDH_MocA"/>
    <property type="match status" value="1"/>
</dbReference>
<dbReference type="PANTHER" id="PTHR43708:SF3">
    <property type="entry name" value="OXIDOREDUCTASE"/>
    <property type="match status" value="1"/>
</dbReference>
<evidence type="ECO:0008006" key="4">
    <source>
        <dbReference type="Google" id="ProtNLM"/>
    </source>
</evidence>
<dbReference type="Gene3D" id="3.40.50.720">
    <property type="entry name" value="NAD(P)-binding Rossmann-like Domain"/>
    <property type="match status" value="1"/>
</dbReference>
<dbReference type="SUPFAM" id="SSF51735">
    <property type="entry name" value="NAD(P)-binding Rossmann-fold domains"/>
    <property type="match status" value="1"/>
</dbReference>
<proteinExistence type="predicted"/>
<feature type="domain" description="Gfo/Idh/MocA-like oxidoreductase N-terminal" evidence="1">
    <location>
        <begin position="7"/>
        <end position="124"/>
    </location>
</feature>
<dbReference type="EMBL" id="UINC01042006">
    <property type="protein sequence ID" value="SVB44052.1"/>
    <property type="molecule type" value="Genomic_DNA"/>
</dbReference>
<dbReference type="InterPro" id="IPR055170">
    <property type="entry name" value="GFO_IDH_MocA-like_dom"/>
</dbReference>
<name>A0A382E103_9ZZZZ</name>
<protein>
    <recommendedName>
        <fullName evidence="4">Gfo/Idh/MocA-like oxidoreductase N-terminal domain-containing protein</fullName>
    </recommendedName>
</protein>
<accession>A0A382E103</accession>